<feature type="region of interest" description="Disordered" evidence="1">
    <location>
        <begin position="314"/>
        <end position="346"/>
    </location>
</feature>
<gene>
    <name evidence="2" type="ORF">ATANTOWER_014158</name>
</gene>
<accession>A0ABU7BQJ3</accession>
<dbReference type="Gene3D" id="1.20.58.60">
    <property type="match status" value="1"/>
</dbReference>
<dbReference type="InterPro" id="IPR018159">
    <property type="entry name" value="Spectrin/alpha-actinin"/>
</dbReference>
<feature type="region of interest" description="Disordered" evidence="1">
    <location>
        <begin position="418"/>
        <end position="437"/>
    </location>
</feature>
<evidence type="ECO:0000313" key="2">
    <source>
        <dbReference type="EMBL" id="MED6252608.1"/>
    </source>
</evidence>
<sequence>MDPELLLDLIQHPFISSSSLLEDKMYRMDSSWNQDGDQLRCGPLERKWVLWHEFMKEHAHLDAWLRLAEQALITFNLANITYSTSKEELRKFERLRCEAGSQLIQLDSLTRRNRTLTRLFQGTMQARLLGSAQECGQRLDDVNSKLETIAGQLQLFVSEWEEFEAEREELALWLADLDARLTQIDHMTGNNCEKLRQLQSFQQSVCENSGRVNDLLQRGEELIQRSESADAQHVESRLLELLRRCSHVYNNIARTHTRLLSMRLVFEDDWILSQATDSGCPSESVHEDRVLEKYDQNLSSVSSHLRDFRQSVNPAPTLLSHRPSPPPPSPSHENMGLEWDPSVDIGRSVSHDDADSSYFSACTGVCQREGTKRWSYLSSFDSRSDISTDITNQEAALGPQDWLDQTDPGWFSPVITSQEEDQWNTSTPEEDTNEPMRFDGGRVKAWLRVQSSAPSQNTASCSRAVQTDGDVK</sequence>
<evidence type="ECO:0000313" key="3">
    <source>
        <dbReference type="Proteomes" id="UP001345963"/>
    </source>
</evidence>
<dbReference type="Proteomes" id="UP001345963">
    <property type="component" value="Unassembled WGS sequence"/>
</dbReference>
<comment type="caution">
    <text evidence="2">The sequence shown here is derived from an EMBL/GenBank/DDBJ whole genome shotgun (WGS) entry which is preliminary data.</text>
</comment>
<keyword evidence="3" id="KW-1185">Reference proteome</keyword>
<name>A0ABU7BQJ3_9TELE</name>
<evidence type="ECO:0000256" key="1">
    <source>
        <dbReference type="SAM" id="MobiDB-lite"/>
    </source>
</evidence>
<reference evidence="2 3" key="1">
    <citation type="submission" date="2021-07" db="EMBL/GenBank/DDBJ databases">
        <authorList>
            <person name="Palmer J.M."/>
        </authorList>
    </citation>
    <scope>NUCLEOTIDE SEQUENCE [LARGE SCALE GENOMIC DNA]</scope>
    <source>
        <strain evidence="2 3">AT_MEX2019</strain>
        <tissue evidence="2">Muscle</tissue>
    </source>
</reference>
<organism evidence="2 3">
    <name type="scientific">Ataeniobius toweri</name>
    <dbReference type="NCBI Taxonomy" id="208326"/>
    <lineage>
        <taxon>Eukaryota</taxon>
        <taxon>Metazoa</taxon>
        <taxon>Chordata</taxon>
        <taxon>Craniata</taxon>
        <taxon>Vertebrata</taxon>
        <taxon>Euteleostomi</taxon>
        <taxon>Actinopterygii</taxon>
        <taxon>Neopterygii</taxon>
        <taxon>Teleostei</taxon>
        <taxon>Neoteleostei</taxon>
        <taxon>Acanthomorphata</taxon>
        <taxon>Ovalentaria</taxon>
        <taxon>Atherinomorphae</taxon>
        <taxon>Cyprinodontiformes</taxon>
        <taxon>Goodeidae</taxon>
        <taxon>Ataeniobius</taxon>
    </lineage>
</organism>
<feature type="compositionally biased region" description="Acidic residues" evidence="1">
    <location>
        <begin position="418"/>
        <end position="433"/>
    </location>
</feature>
<dbReference type="SUPFAM" id="SSF46966">
    <property type="entry name" value="Spectrin repeat"/>
    <property type="match status" value="2"/>
</dbReference>
<dbReference type="Pfam" id="PF00435">
    <property type="entry name" value="Spectrin"/>
    <property type="match status" value="1"/>
</dbReference>
<feature type="compositionally biased region" description="Polar residues" evidence="1">
    <location>
        <begin position="451"/>
        <end position="465"/>
    </location>
</feature>
<feature type="non-terminal residue" evidence="2">
    <location>
        <position position="472"/>
    </location>
</feature>
<dbReference type="PANTHER" id="PTHR21640:SF1">
    <property type="entry name" value="NESPRIN-4"/>
    <property type="match status" value="1"/>
</dbReference>
<feature type="region of interest" description="Disordered" evidence="1">
    <location>
        <begin position="451"/>
        <end position="472"/>
    </location>
</feature>
<dbReference type="SMART" id="SM00150">
    <property type="entry name" value="SPEC"/>
    <property type="match status" value="1"/>
</dbReference>
<dbReference type="EMBL" id="JAHUTI010061967">
    <property type="protein sequence ID" value="MED6252608.1"/>
    <property type="molecule type" value="Genomic_DNA"/>
</dbReference>
<proteinExistence type="predicted"/>
<dbReference type="InterPro" id="IPR002017">
    <property type="entry name" value="Spectrin_repeat"/>
</dbReference>
<dbReference type="InterPro" id="IPR030268">
    <property type="entry name" value="SYNE4"/>
</dbReference>
<protein>
    <submittedName>
        <fullName evidence="2">Uncharacterized protein</fullName>
    </submittedName>
</protein>
<dbReference type="PANTHER" id="PTHR21640">
    <property type="match status" value="1"/>
</dbReference>